<keyword evidence="2" id="KW-1185">Reference proteome</keyword>
<sequence length="62" mass="6819">MAWSGANFGEAAADRYETLIAQALIDLSEDPFRPGARARPELLAGLYSYHLVGSRDRVPARK</sequence>
<dbReference type="InterPro" id="IPR035093">
    <property type="entry name" value="RelE/ParE_toxin_dom_sf"/>
</dbReference>
<dbReference type="Proteomes" id="UP000289437">
    <property type="component" value="Unassembled WGS sequence"/>
</dbReference>
<dbReference type="Gene3D" id="3.30.2310.20">
    <property type="entry name" value="RelE-like"/>
    <property type="match status" value="1"/>
</dbReference>
<evidence type="ECO:0000313" key="2">
    <source>
        <dbReference type="Proteomes" id="UP000289437"/>
    </source>
</evidence>
<accession>A0A4V1L615</accession>
<protein>
    <recommendedName>
        <fullName evidence="3">Type II toxin-antitoxin system RelE/ParE family toxin</fullName>
    </recommendedName>
</protein>
<reference evidence="1 2" key="1">
    <citation type="submission" date="2018-11" db="EMBL/GenBank/DDBJ databases">
        <authorList>
            <person name="Mardanov A.V."/>
            <person name="Ravin N.V."/>
            <person name="Dedysh S.N."/>
        </authorList>
    </citation>
    <scope>NUCLEOTIDE SEQUENCE [LARGE SCALE GENOMIC DNA]</scope>
    <source>
        <strain evidence="1 2">AF10</strain>
    </source>
</reference>
<comment type="caution">
    <text evidence="1">The sequence shown here is derived from an EMBL/GenBank/DDBJ whole genome shotgun (WGS) entry which is preliminary data.</text>
</comment>
<reference evidence="2" key="2">
    <citation type="submission" date="2019-02" db="EMBL/GenBank/DDBJ databases">
        <title>Granulicella sibirica sp. nov., a psychrotolerant acidobacterium isolated from an organic soil layer in forested tundra, West Siberia.</title>
        <authorList>
            <person name="Oshkin I.Y."/>
            <person name="Kulichevskaya I.S."/>
            <person name="Rijpstra W.I.C."/>
            <person name="Sinninghe Damste J.S."/>
            <person name="Rakitin A.L."/>
            <person name="Ravin N.V."/>
            <person name="Dedysh S.N."/>
        </authorList>
    </citation>
    <scope>NUCLEOTIDE SEQUENCE [LARGE SCALE GENOMIC DNA]</scope>
    <source>
        <strain evidence="2">AF10</strain>
    </source>
</reference>
<gene>
    <name evidence="1" type="ORF">GRAN_0994</name>
</gene>
<dbReference type="AlphaFoldDB" id="A0A4V1L615"/>
<proteinExistence type="predicted"/>
<evidence type="ECO:0008006" key="3">
    <source>
        <dbReference type="Google" id="ProtNLM"/>
    </source>
</evidence>
<evidence type="ECO:0000313" key="1">
    <source>
        <dbReference type="EMBL" id="RXH57684.1"/>
    </source>
</evidence>
<name>A0A4V1L615_9BACT</name>
<organism evidence="1 2">
    <name type="scientific">Granulicella sibirica</name>
    <dbReference type="NCBI Taxonomy" id="2479048"/>
    <lineage>
        <taxon>Bacteria</taxon>
        <taxon>Pseudomonadati</taxon>
        <taxon>Acidobacteriota</taxon>
        <taxon>Terriglobia</taxon>
        <taxon>Terriglobales</taxon>
        <taxon>Acidobacteriaceae</taxon>
        <taxon>Granulicella</taxon>
    </lineage>
</organism>
<dbReference type="EMBL" id="RDSM01000001">
    <property type="protein sequence ID" value="RXH57684.1"/>
    <property type="molecule type" value="Genomic_DNA"/>
</dbReference>